<evidence type="ECO:0000313" key="2">
    <source>
        <dbReference type="EMBL" id="JAE08370.1"/>
    </source>
</evidence>
<evidence type="ECO:0000256" key="1">
    <source>
        <dbReference type="SAM" id="MobiDB-lite"/>
    </source>
</evidence>
<feature type="region of interest" description="Disordered" evidence="1">
    <location>
        <begin position="1"/>
        <end position="115"/>
    </location>
</feature>
<protein>
    <submittedName>
        <fullName evidence="2">HIRA</fullName>
    </submittedName>
</protein>
<dbReference type="AlphaFoldDB" id="A0A0A9F5Q1"/>
<accession>A0A0A9F5Q1</accession>
<reference evidence="2" key="1">
    <citation type="submission" date="2014-09" db="EMBL/GenBank/DDBJ databases">
        <authorList>
            <person name="Magalhaes I.L.F."/>
            <person name="Oliveira U."/>
            <person name="Santos F.R."/>
            <person name="Vidigal T.H.D.A."/>
            <person name="Brescovit A.D."/>
            <person name="Santos A.J."/>
        </authorList>
    </citation>
    <scope>NUCLEOTIDE SEQUENCE</scope>
    <source>
        <tissue evidence="2">Shoot tissue taken approximately 20 cm above the soil surface</tissue>
    </source>
</reference>
<sequence length="115" mass="12666">MANPAWLLRNHLVTPVRLHTPSAPPNRRRHAPRATQNPRNPHENPSSGTAPVGRRAGSSDEGERSQKVLEASRRGDLEETRGRWVDWIGRRGGGGGAKNTATEGTNRSRVRPVRV</sequence>
<reference evidence="2" key="2">
    <citation type="journal article" date="2015" name="Data Brief">
        <title>Shoot transcriptome of the giant reed, Arundo donax.</title>
        <authorList>
            <person name="Barrero R.A."/>
            <person name="Guerrero F.D."/>
            <person name="Moolhuijzen P."/>
            <person name="Goolsby J.A."/>
            <person name="Tidwell J."/>
            <person name="Bellgard S.E."/>
            <person name="Bellgard M.I."/>
        </authorList>
    </citation>
    <scope>NUCLEOTIDE SEQUENCE</scope>
    <source>
        <tissue evidence="2">Shoot tissue taken approximately 20 cm above the soil surface</tissue>
    </source>
</reference>
<proteinExistence type="predicted"/>
<name>A0A0A9F5Q1_ARUDO</name>
<organism evidence="2">
    <name type="scientific">Arundo donax</name>
    <name type="common">Giant reed</name>
    <name type="synonym">Donax arundinaceus</name>
    <dbReference type="NCBI Taxonomy" id="35708"/>
    <lineage>
        <taxon>Eukaryota</taxon>
        <taxon>Viridiplantae</taxon>
        <taxon>Streptophyta</taxon>
        <taxon>Embryophyta</taxon>
        <taxon>Tracheophyta</taxon>
        <taxon>Spermatophyta</taxon>
        <taxon>Magnoliopsida</taxon>
        <taxon>Liliopsida</taxon>
        <taxon>Poales</taxon>
        <taxon>Poaceae</taxon>
        <taxon>PACMAD clade</taxon>
        <taxon>Arundinoideae</taxon>
        <taxon>Arundineae</taxon>
        <taxon>Arundo</taxon>
    </lineage>
</organism>
<feature type="compositionally biased region" description="Basic and acidic residues" evidence="1">
    <location>
        <begin position="57"/>
        <end position="84"/>
    </location>
</feature>
<dbReference type="EMBL" id="GBRH01189526">
    <property type="protein sequence ID" value="JAE08370.1"/>
    <property type="molecule type" value="Transcribed_RNA"/>
</dbReference>
<feature type="compositionally biased region" description="Polar residues" evidence="1">
    <location>
        <begin position="35"/>
        <end position="49"/>
    </location>
</feature>